<reference evidence="4 5" key="1">
    <citation type="submission" date="2021-03" db="EMBL/GenBank/DDBJ databases">
        <title>Genomic and phenotypic characterization of Chloracidobacterium isolates provides evidence for multiple species.</title>
        <authorList>
            <person name="Saini M.K."/>
            <person name="Costas A.M.G."/>
            <person name="Tank M."/>
            <person name="Bryant D.A."/>
        </authorList>
    </citation>
    <scope>NUCLEOTIDE SEQUENCE [LARGE SCALE GENOMIC DNA]</scope>
    <source>
        <strain evidence="4 5">N</strain>
    </source>
</reference>
<dbReference type="SUPFAM" id="SSF51735">
    <property type="entry name" value="NAD(P)-binding Rossmann-fold domains"/>
    <property type="match status" value="1"/>
</dbReference>
<evidence type="ECO:0000313" key="4">
    <source>
        <dbReference type="EMBL" id="QUV95322.1"/>
    </source>
</evidence>
<dbReference type="InterPro" id="IPR002347">
    <property type="entry name" value="SDR_fam"/>
</dbReference>
<name>A0ABX8B2V8_9BACT</name>
<dbReference type="Pfam" id="PF00106">
    <property type="entry name" value="adh_short"/>
    <property type="match status" value="1"/>
</dbReference>
<protein>
    <submittedName>
        <fullName evidence="4">SDR family oxidoreductase</fullName>
    </submittedName>
</protein>
<evidence type="ECO:0000256" key="3">
    <source>
        <dbReference type="RuleBase" id="RU000363"/>
    </source>
</evidence>
<evidence type="ECO:0000313" key="5">
    <source>
        <dbReference type="Proteomes" id="UP000677668"/>
    </source>
</evidence>
<dbReference type="InterPro" id="IPR051122">
    <property type="entry name" value="SDR_DHRS6-like"/>
</dbReference>
<accession>A0ABX8B2V8</accession>
<dbReference type="PANTHER" id="PTHR43477">
    <property type="entry name" value="DIHYDROANTICAPSIN 7-DEHYDROGENASE"/>
    <property type="match status" value="1"/>
</dbReference>
<evidence type="ECO:0000256" key="1">
    <source>
        <dbReference type="ARBA" id="ARBA00006484"/>
    </source>
</evidence>
<dbReference type="PROSITE" id="PS00061">
    <property type="entry name" value="ADH_SHORT"/>
    <property type="match status" value="1"/>
</dbReference>
<dbReference type="PRINTS" id="PR00081">
    <property type="entry name" value="GDHRDH"/>
</dbReference>
<keyword evidence="5" id="KW-1185">Reference proteome</keyword>
<evidence type="ECO:0000256" key="2">
    <source>
        <dbReference type="ARBA" id="ARBA00023002"/>
    </source>
</evidence>
<dbReference type="InterPro" id="IPR020904">
    <property type="entry name" value="Sc_DH/Rdtase_CS"/>
</dbReference>
<dbReference type="Proteomes" id="UP000677668">
    <property type="component" value="Chromosome 2"/>
</dbReference>
<dbReference type="CDD" id="cd05233">
    <property type="entry name" value="SDR_c"/>
    <property type="match status" value="1"/>
</dbReference>
<organism evidence="4 5">
    <name type="scientific">Chloracidobacterium sp. N</name>
    <dbReference type="NCBI Taxonomy" id="2821540"/>
    <lineage>
        <taxon>Bacteria</taxon>
        <taxon>Pseudomonadati</taxon>
        <taxon>Acidobacteriota</taxon>
        <taxon>Terriglobia</taxon>
        <taxon>Terriglobales</taxon>
        <taxon>Acidobacteriaceae</taxon>
        <taxon>Chloracidobacterium</taxon>
        <taxon>Chloracidobacterium aggregatum</taxon>
    </lineage>
</organism>
<sequence length="235" mass="24011">MSLQEHVIVIAGGTGGLGPAVVQSCLRAGAVVVVSHRGRIAADEWRSRFGAADGQLAFVSADLTDETSVPALADHAIQQYGRLDGWLNLVGGYAGGTPVADLGLAEFEAMLTLNLRTAFLGSRAAFRAMQPRRRGSIVNVSSLGALRGTAGHAGYAAAKAAVIRLTETLAAEGAPYGIRANVVLPGMIDTPANRAAMPGADRATWVAPEDIAAVLVFLLSDAARAVSGTSLPVGG</sequence>
<dbReference type="PRINTS" id="PR00080">
    <property type="entry name" value="SDRFAMILY"/>
</dbReference>
<dbReference type="PANTHER" id="PTHR43477:SF1">
    <property type="entry name" value="DIHYDROANTICAPSIN 7-DEHYDROGENASE"/>
    <property type="match status" value="1"/>
</dbReference>
<dbReference type="Gene3D" id="3.40.50.720">
    <property type="entry name" value="NAD(P)-binding Rossmann-like Domain"/>
    <property type="match status" value="1"/>
</dbReference>
<comment type="similarity">
    <text evidence="1 3">Belongs to the short-chain dehydrogenases/reductases (SDR) family.</text>
</comment>
<dbReference type="InterPro" id="IPR036291">
    <property type="entry name" value="NAD(P)-bd_dom_sf"/>
</dbReference>
<proteinExistence type="inferred from homology"/>
<dbReference type="RefSeq" id="WP_211423553.1">
    <property type="nucleotide sequence ID" value="NZ_CP072643.1"/>
</dbReference>
<keyword evidence="2" id="KW-0560">Oxidoreductase</keyword>
<dbReference type="EMBL" id="CP072643">
    <property type="protein sequence ID" value="QUV95322.1"/>
    <property type="molecule type" value="Genomic_DNA"/>
</dbReference>
<gene>
    <name evidence="4" type="ORF">J8C05_15025</name>
</gene>